<keyword evidence="2" id="KW-1185">Reference proteome</keyword>
<sequence>MTGVGGARVDARRAIGALATCVLLVACGGGKRIASAPPPEVERTDPTGRGAGWRTAATVADRARLRDWRDAWMDALAQIPQREIAADPQLFDPDRALPDPLPPIGTYRCRTIKLGAPGAGASRFIAYGWFSCRIEQPARTGGDGELTFKRLGGSQRPSGTLYRESRADAAPRPRAIFLGSMALGDEQRPMRYGTDPNRDLAGVMERIGDRRWRLILPHPRFESLLDIVEIVPME</sequence>
<dbReference type="RefSeq" id="WP_107934277.1">
    <property type="nucleotide sequence ID" value="NZ_PZZN01000003.1"/>
</dbReference>
<evidence type="ECO:0000313" key="2">
    <source>
        <dbReference type="Proteomes" id="UP000240996"/>
    </source>
</evidence>
<accession>A0A2T4YN43</accession>
<reference evidence="1 2" key="1">
    <citation type="submission" date="2018-04" db="EMBL/GenBank/DDBJ databases">
        <title>Genomic Encyclopedia of Type Strains, Phase III (KMG-III): the genomes of soil and plant-associated and newly described type strains.</title>
        <authorList>
            <person name="Whitman W."/>
        </authorList>
    </citation>
    <scope>NUCLEOTIDE SEQUENCE [LARGE SCALE GENOMIC DNA]</scope>
    <source>
        <strain evidence="1 2">NW12</strain>
    </source>
</reference>
<comment type="caution">
    <text evidence="1">The sequence shown here is derived from an EMBL/GenBank/DDBJ whole genome shotgun (WGS) entry which is preliminary data.</text>
</comment>
<dbReference type="InterPro" id="IPR032609">
    <property type="entry name" value="DUF4893"/>
</dbReference>
<dbReference type="Proteomes" id="UP000240996">
    <property type="component" value="Unassembled WGS sequence"/>
</dbReference>
<name>A0A2T4YN43_9SPHN</name>
<dbReference type="EMBL" id="PZZN01000003">
    <property type="protein sequence ID" value="PTM44836.1"/>
    <property type="molecule type" value="Genomic_DNA"/>
</dbReference>
<organism evidence="1 2">
    <name type="scientific">Sphingomonas aerolata</name>
    <dbReference type="NCBI Taxonomy" id="185951"/>
    <lineage>
        <taxon>Bacteria</taxon>
        <taxon>Pseudomonadati</taxon>
        <taxon>Pseudomonadota</taxon>
        <taxon>Alphaproteobacteria</taxon>
        <taxon>Sphingomonadales</taxon>
        <taxon>Sphingomonadaceae</taxon>
        <taxon>Sphingomonas</taxon>
    </lineage>
</organism>
<evidence type="ECO:0000313" key="1">
    <source>
        <dbReference type="EMBL" id="PTM44836.1"/>
    </source>
</evidence>
<dbReference type="Pfam" id="PF16233">
    <property type="entry name" value="DUF4893"/>
    <property type="match status" value="1"/>
</dbReference>
<gene>
    <name evidence="1" type="ORF">C8J24_3048</name>
</gene>
<dbReference type="AlphaFoldDB" id="A0A2T4YN43"/>
<proteinExistence type="predicted"/>
<protein>
    <submittedName>
        <fullName evidence="1">Uncharacterized protein DUF4893</fullName>
    </submittedName>
</protein>